<dbReference type="PANTHER" id="PTHR43881:SF1">
    <property type="entry name" value="GAMMA-GLUTAMYLTRANSPEPTIDASE (AFU_ORTHOLOGUE AFUA_4G13580)"/>
    <property type="match status" value="1"/>
</dbReference>
<dbReference type="Proteomes" id="UP000032900">
    <property type="component" value="Unassembled WGS sequence"/>
</dbReference>
<keyword evidence="1" id="KW-0732">Signal</keyword>
<organism evidence="2 3">
    <name type="scientific">Geofilum rubicundum JCM 15548</name>
    <dbReference type="NCBI Taxonomy" id="1236989"/>
    <lineage>
        <taxon>Bacteria</taxon>
        <taxon>Pseudomonadati</taxon>
        <taxon>Bacteroidota</taxon>
        <taxon>Bacteroidia</taxon>
        <taxon>Marinilabiliales</taxon>
        <taxon>Marinilabiliaceae</taxon>
        <taxon>Geofilum</taxon>
    </lineage>
</organism>
<proteinExistence type="predicted"/>
<dbReference type="AlphaFoldDB" id="A0A0E9LYZ7"/>
<dbReference type="SUPFAM" id="SSF56235">
    <property type="entry name" value="N-terminal nucleophile aminohydrolases (Ntn hydrolases)"/>
    <property type="match status" value="1"/>
</dbReference>
<dbReference type="PANTHER" id="PTHR43881">
    <property type="entry name" value="GAMMA-GLUTAMYLTRANSPEPTIDASE (AFU_ORTHOLOGUE AFUA_4G13580)"/>
    <property type="match status" value="1"/>
</dbReference>
<name>A0A0E9LYZ7_9BACT</name>
<feature type="signal peptide" evidence="1">
    <location>
        <begin position="1"/>
        <end position="19"/>
    </location>
</feature>
<gene>
    <name evidence="2" type="ORF">JCM15548_12341</name>
</gene>
<protein>
    <submittedName>
        <fullName evidence="2">Gamma-glutamyltranspeptidase</fullName>
    </submittedName>
</protein>
<comment type="caution">
    <text evidence="2">The sequence shown here is derived from an EMBL/GenBank/DDBJ whole genome shotgun (WGS) entry which is preliminary data.</text>
</comment>
<sequence>MKAFILLFAGFTLFGSLFAQDRVTGKSFATRSDVIAQHGMAATSQPFATQVALDILKAGGNAIDAAIAANAMLGLVEPTGSGVGVIYLPSFGMQSLKNYMALMPVAVHPNL</sequence>
<evidence type="ECO:0000313" key="2">
    <source>
        <dbReference type="EMBL" id="GAO30090.1"/>
    </source>
</evidence>
<keyword evidence="3" id="KW-1185">Reference proteome</keyword>
<feature type="chain" id="PRO_5002428642" evidence="1">
    <location>
        <begin position="20"/>
        <end position="111"/>
    </location>
</feature>
<dbReference type="STRING" id="1236989.JCM15548_12341"/>
<dbReference type="EMBL" id="BAZW01000018">
    <property type="protein sequence ID" value="GAO30090.1"/>
    <property type="molecule type" value="Genomic_DNA"/>
</dbReference>
<dbReference type="InterPro" id="IPR029055">
    <property type="entry name" value="Ntn_hydrolases_N"/>
</dbReference>
<dbReference type="Pfam" id="PF01019">
    <property type="entry name" value="G_glu_transpept"/>
    <property type="match status" value="1"/>
</dbReference>
<dbReference type="InterPro" id="IPR052896">
    <property type="entry name" value="GGT-like_enzyme"/>
</dbReference>
<evidence type="ECO:0000313" key="3">
    <source>
        <dbReference type="Proteomes" id="UP000032900"/>
    </source>
</evidence>
<accession>A0A0E9LYZ7</accession>
<reference evidence="2 3" key="1">
    <citation type="journal article" date="2015" name="Microbes Environ.">
        <title>Distribution and evolution of nitrogen fixation genes in the phylum bacteroidetes.</title>
        <authorList>
            <person name="Inoue J."/>
            <person name="Oshima K."/>
            <person name="Suda W."/>
            <person name="Sakamoto M."/>
            <person name="Iino T."/>
            <person name="Noda S."/>
            <person name="Hongoh Y."/>
            <person name="Hattori M."/>
            <person name="Ohkuma M."/>
        </authorList>
    </citation>
    <scope>NUCLEOTIDE SEQUENCE [LARGE SCALE GENOMIC DNA]</scope>
    <source>
        <strain evidence="2">JCM 15548</strain>
    </source>
</reference>
<evidence type="ECO:0000256" key="1">
    <source>
        <dbReference type="SAM" id="SignalP"/>
    </source>
</evidence>